<dbReference type="Proteomes" id="UP000046122">
    <property type="component" value="Unassembled WGS sequence"/>
</dbReference>
<dbReference type="SUPFAM" id="SSF52402">
    <property type="entry name" value="Adenine nucleotide alpha hydrolases-like"/>
    <property type="match status" value="1"/>
</dbReference>
<reference evidence="1 2" key="1">
    <citation type="submission" date="2014-08" db="EMBL/GenBank/DDBJ databases">
        <authorList>
            <person name="Moulin Lionel"/>
        </authorList>
    </citation>
    <scope>NUCLEOTIDE SEQUENCE [LARGE SCALE GENOMIC DNA]</scope>
</reference>
<organism evidence="1 2">
    <name type="scientific">Mesorhizobium plurifarium</name>
    <dbReference type="NCBI Taxonomy" id="69974"/>
    <lineage>
        <taxon>Bacteria</taxon>
        <taxon>Pseudomonadati</taxon>
        <taxon>Pseudomonadota</taxon>
        <taxon>Alphaproteobacteria</taxon>
        <taxon>Hyphomicrobiales</taxon>
        <taxon>Phyllobacteriaceae</taxon>
        <taxon>Mesorhizobium</taxon>
    </lineage>
</organism>
<evidence type="ECO:0000313" key="2">
    <source>
        <dbReference type="Proteomes" id="UP000046122"/>
    </source>
</evidence>
<proteinExistence type="predicted"/>
<gene>
    <name evidence="1" type="ORF">MPL3365_170225</name>
</gene>
<dbReference type="CDD" id="cd00293">
    <property type="entry name" value="USP-like"/>
    <property type="match status" value="1"/>
</dbReference>
<dbReference type="AlphaFoldDB" id="A0A090G683"/>
<protein>
    <submittedName>
        <fullName evidence="1">Uncharacterized protein</fullName>
    </submittedName>
</protein>
<dbReference type="EMBL" id="CCNE01000009">
    <property type="protein sequence ID" value="CDX53031.1"/>
    <property type="molecule type" value="Genomic_DNA"/>
</dbReference>
<accession>A0A090G683</accession>
<evidence type="ECO:0000313" key="1">
    <source>
        <dbReference type="EMBL" id="CDX53031.1"/>
    </source>
</evidence>
<sequence>MAECQAGLPFRISSRGQDQRLRNACRYNILEKKQSMAFKSVLSVTGAHHSDKDVTIAAGLCAEGGASLSVLIMGSPPLCGSMPEWPKRHAAAIARLEKRYRQIEKFSHDMAILEKTSRDIQELLGALWNCYDVDTEYCDQASVGDAVRQRALCSDLTIVGPALLNDIDLGPLVINGCLFDTGKPVLVVPKGAEATLSPRRVLVGWDSRVEASRAVREALDLLSGADEVRLTLVDSEVTCTGNGTESGADIAAYLTRHGARVSVDRLPSAGKPAATVLAQHAIDTSANMIVMGAYGSRRLRERLFGGVRRWIEAKPPLPLFLAR</sequence>
<dbReference type="Gene3D" id="3.40.50.12370">
    <property type="match status" value="1"/>
</dbReference>
<name>A0A090G683_MESPL</name>